<accession>A0A1I7KQV0</accession>
<organism evidence="1 2">
    <name type="scientific">Pontibacter akesuensis</name>
    <dbReference type="NCBI Taxonomy" id="388950"/>
    <lineage>
        <taxon>Bacteria</taxon>
        <taxon>Pseudomonadati</taxon>
        <taxon>Bacteroidota</taxon>
        <taxon>Cytophagia</taxon>
        <taxon>Cytophagales</taxon>
        <taxon>Hymenobacteraceae</taxon>
        <taxon>Pontibacter</taxon>
    </lineage>
</organism>
<sequence>MSEAPEDMTALEDEQLKIKYGIIIAKLRAAVAKNKARFPQLNLISVYLDRTGAEADAAGGHLQRLEDLCAYLARLGSSCYVTRHLHHNLCADVEAARSNSVFFNTRKNYISLPK</sequence>
<protein>
    <submittedName>
        <fullName evidence="1">Uncharacterized protein</fullName>
    </submittedName>
</protein>
<name>A0A1I7KQV0_9BACT</name>
<dbReference type="RefSeq" id="WP_068840280.1">
    <property type="nucleotide sequence ID" value="NZ_BMXC01000008.1"/>
</dbReference>
<dbReference type="Proteomes" id="UP000182491">
    <property type="component" value="Unassembled WGS sequence"/>
</dbReference>
<gene>
    <name evidence="1" type="ORF">SAMN04487941_3997</name>
</gene>
<keyword evidence="2" id="KW-1185">Reference proteome</keyword>
<dbReference type="OrthoDB" id="853786at2"/>
<evidence type="ECO:0000313" key="2">
    <source>
        <dbReference type="Proteomes" id="UP000182491"/>
    </source>
</evidence>
<reference evidence="2" key="1">
    <citation type="submission" date="2016-10" db="EMBL/GenBank/DDBJ databases">
        <authorList>
            <person name="Varghese N."/>
        </authorList>
    </citation>
    <scope>NUCLEOTIDE SEQUENCE [LARGE SCALE GENOMIC DNA]</scope>
    <source>
        <strain evidence="2">DSM 18820</strain>
    </source>
</reference>
<dbReference type="EMBL" id="FPCA01000007">
    <property type="protein sequence ID" value="SFU99744.1"/>
    <property type="molecule type" value="Genomic_DNA"/>
</dbReference>
<evidence type="ECO:0000313" key="1">
    <source>
        <dbReference type="EMBL" id="SFU99744.1"/>
    </source>
</evidence>
<dbReference type="AlphaFoldDB" id="A0A1I7KQV0"/>
<proteinExistence type="predicted"/>